<evidence type="ECO:0000256" key="10">
    <source>
        <dbReference type="ARBA" id="ARBA00023136"/>
    </source>
</evidence>
<dbReference type="GO" id="GO:0055091">
    <property type="term" value="P:phospholipid homeostasis"/>
    <property type="evidence" value="ECO:0007669"/>
    <property type="project" value="TreeGrafter"/>
</dbReference>
<feature type="transmembrane region" description="Helical" evidence="14">
    <location>
        <begin position="411"/>
        <end position="427"/>
    </location>
</feature>
<protein>
    <recommendedName>
        <fullName evidence="4 14">Phosphatidylglycerol lysyltransferase</fullName>
        <ecNumber evidence="3 14">2.3.2.3</ecNumber>
    </recommendedName>
    <alternativeName>
        <fullName evidence="12 14">Lysylphosphatidylglycerol synthase</fullName>
    </alternativeName>
</protein>
<dbReference type="Proteomes" id="UP000234748">
    <property type="component" value="Unassembled WGS sequence"/>
</dbReference>
<feature type="transmembrane region" description="Helical" evidence="14">
    <location>
        <begin position="12"/>
        <end position="33"/>
    </location>
</feature>
<feature type="transmembrane region" description="Helical" evidence="14">
    <location>
        <begin position="323"/>
        <end position="342"/>
    </location>
</feature>
<keyword evidence="10 14" id="KW-0472">Membrane</keyword>
<evidence type="ECO:0000256" key="14">
    <source>
        <dbReference type="RuleBase" id="RU363042"/>
    </source>
</evidence>
<dbReference type="GO" id="GO:0046677">
    <property type="term" value="P:response to antibiotic"/>
    <property type="evidence" value="ECO:0007669"/>
    <property type="project" value="UniProtKB-KW"/>
</dbReference>
<organism evidence="16 17">
    <name type="scientific">Peribacillus deserti</name>
    <dbReference type="NCBI Taxonomy" id="673318"/>
    <lineage>
        <taxon>Bacteria</taxon>
        <taxon>Bacillati</taxon>
        <taxon>Bacillota</taxon>
        <taxon>Bacilli</taxon>
        <taxon>Bacillales</taxon>
        <taxon>Bacillaceae</taxon>
        <taxon>Peribacillus</taxon>
    </lineage>
</organism>
<evidence type="ECO:0000256" key="4">
    <source>
        <dbReference type="ARBA" id="ARBA00021546"/>
    </source>
</evidence>
<evidence type="ECO:0000256" key="13">
    <source>
        <dbReference type="ARBA" id="ARBA00047540"/>
    </source>
</evidence>
<name>A0A2N5M0X3_9BACI</name>
<dbReference type="OrthoDB" id="145485at2"/>
<comment type="catalytic activity">
    <reaction evidence="13 14">
        <text>L-lysyl-tRNA(Lys) + a 1,2-diacyl-sn-glycero-3-phospho-(1'-sn-glycerol) = a 1,2-diacyl-sn-glycero-3-phospho-1'-(3'-O-L-lysyl)-sn-glycerol + tRNA(Lys)</text>
        <dbReference type="Rhea" id="RHEA:10668"/>
        <dbReference type="Rhea" id="RHEA-COMP:9696"/>
        <dbReference type="Rhea" id="RHEA-COMP:9697"/>
        <dbReference type="ChEBI" id="CHEBI:64716"/>
        <dbReference type="ChEBI" id="CHEBI:75792"/>
        <dbReference type="ChEBI" id="CHEBI:78442"/>
        <dbReference type="ChEBI" id="CHEBI:78529"/>
        <dbReference type="EC" id="2.3.2.3"/>
    </reaction>
</comment>
<dbReference type="InterPro" id="IPR024320">
    <property type="entry name" value="LPG_synthase_C"/>
</dbReference>
<feature type="transmembrane region" description="Helical" evidence="14">
    <location>
        <begin position="362"/>
        <end position="379"/>
    </location>
</feature>
<keyword evidence="8 14" id="KW-1133">Transmembrane helix</keyword>
<dbReference type="PANTHER" id="PTHR34697:SF2">
    <property type="entry name" value="PHOSPHATIDYLGLYCEROL LYSYLTRANSFERASE"/>
    <property type="match status" value="1"/>
</dbReference>
<dbReference type="EMBL" id="PGUY01000070">
    <property type="protein sequence ID" value="PLT28000.1"/>
    <property type="molecule type" value="Genomic_DNA"/>
</dbReference>
<evidence type="ECO:0000256" key="1">
    <source>
        <dbReference type="ARBA" id="ARBA00004651"/>
    </source>
</evidence>
<feature type="transmembrane region" description="Helical" evidence="14">
    <location>
        <begin position="129"/>
        <end position="151"/>
    </location>
</feature>
<feature type="transmembrane region" description="Helical" evidence="14">
    <location>
        <begin position="163"/>
        <end position="184"/>
    </location>
</feature>
<gene>
    <name evidence="14" type="primary">mprF</name>
    <name evidence="16" type="ORF">CUU66_20930</name>
</gene>
<keyword evidence="5" id="KW-1003">Cell membrane</keyword>
<feature type="domain" description="Phosphatidylglycerol lysyltransferase C-terminal" evidence="15">
    <location>
        <begin position="530"/>
        <end position="817"/>
    </location>
</feature>
<dbReference type="RefSeq" id="WP_101645336.1">
    <property type="nucleotide sequence ID" value="NZ_PGUY01000070.1"/>
</dbReference>
<feature type="transmembrane region" description="Helical" evidence="14">
    <location>
        <begin position="485"/>
        <end position="508"/>
    </location>
</feature>
<feature type="transmembrane region" description="Helical" evidence="14">
    <location>
        <begin position="87"/>
        <end position="109"/>
    </location>
</feature>
<comment type="caution">
    <text evidence="16">The sequence shown here is derived from an EMBL/GenBank/DDBJ whole genome shotgun (WGS) entry which is preliminary data.</text>
</comment>
<evidence type="ECO:0000256" key="11">
    <source>
        <dbReference type="ARBA" id="ARBA00023251"/>
    </source>
</evidence>
<feature type="transmembrane region" description="Helical" evidence="14">
    <location>
        <begin position="447"/>
        <end position="465"/>
    </location>
</feature>
<feature type="transmembrane region" description="Helical" evidence="14">
    <location>
        <begin position="236"/>
        <end position="263"/>
    </location>
</feature>
<dbReference type="GO" id="GO:0005886">
    <property type="term" value="C:plasma membrane"/>
    <property type="evidence" value="ECO:0007669"/>
    <property type="project" value="UniProtKB-SubCell"/>
</dbReference>
<accession>A0A2N5M0X3</accession>
<keyword evidence="6 14" id="KW-0808">Transferase</keyword>
<evidence type="ECO:0000256" key="3">
    <source>
        <dbReference type="ARBA" id="ARBA00012014"/>
    </source>
</evidence>
<keyword evidence="17" id="KW-1185">Reference proteome</keyword>
<feature type="transmembrane region" description="Helical" evidence="14">
    <location>
        <begin position="283"/>
        <end position="302"/>
    </location>
</feature>
<sequence>MKLFNKGTLSLVLKVLVPLAIFSLVLYESGSFFKNLDFRLLRTHLSEIGVPTFAFILTFGILAVLPMSFFDVILMKILGRKMSRKRLFTYSFIANAYSNFLGFGGLTGAALRTYFYKTKEYSRTTVLKAIAKISIFYLSGLSVLSWFILFGILDSPLAKTYTWLYWGIMAIGLYLPILLLTLYLKNRNHSESKLQLTYEFQLVLVSFAEWFFALLTMFAITRMAGIDLSFLTLAPIYLTSACAGVISMIPSGLGSFDIIFLLGLDAGGVSKEKGLLVLLLYRLSYNFFPWLVSTLIFTGHVWRTINQRWKNIPSNVLANISRRLLTIFVLLSGILLLISAAFPSTLNDIQLFVEWLPPQLVTLSHLLSVAAGISLLALARGIQYRVKWTYYASILALLLGSIFALARGFDYKAAVFIIFVACLLYLARRQFYRVSFIPSWEKSILDIGIILFFVGLYFFIGYLNLPDTGWKVPQQLEPYTIHDSGSLFTSGILGLVIAAGVFTAGYWVSRHRAALFETAAGQTERIKQHLEFYGGTAFSHLIFQKDKYIFWNQAGNVLFSFRKYADKVMVIGDPAGNKEYFPEALKELQEKTDRAGLALVFYQISSDLLPYLHANGFDYYKLGEDVCVHLPAFRLNQRLQAIYDKFEKGKYHFTVLTPPYSQEFLAELQNVSEQWLDGRKEKGFSYGYFEEEYIQQMPVSVLKDAEGQLIAFSLIHPMYNRNQTVSAELMRFVPKSPGGIMEYFVIRLLLWAKDRPYSYFNLGIDPLTNTGRSKFSTTGEKIASLIYLNGHFFYPLQGLKRLKKRYGTKKEPKYLAFNRKSSLPAVMLQLSLLISRGKNRENKQGNR</sequence>
<feature type="transmembrane region" description="Helical" evidence="14">
    <location>
        <begin position="204"/>
        <end position="224"/>
    </location>
</feature>
<dbReference type="Pfam" id="PF03706">
    <property type="entry name" value="LPG_synthase_TM"/>
    <property type="match status" value="1"/>
</dbReference>
<keyword evidence="11 14" id="KW-0046">Antibiotic resistance</keyword>
<dbReference type="InterPro" id="IPR016181">
    <property type="entry name" value="Acyl_CoA_acyltransferase"/>
</dbReference>
<comment type="similarity">
    <text evidence="2 14">Belongs to the LPG synthase family.</text>
</comment>
<reference evidence="16 17" key="1">
    <citation type="submission" date="2017-11" db="EMBL/GenBank/DDBJ databases">
        <title>Comparitive Functional Genomics of Dry Heat Resistant strains isolated from the Viking Spacecraft.</title>
        <authorList>
            <person name="Seuylemezian A."/>
            <person name="Cooper K."/>
            <person name="Vaishampayan P."/>
        </authorList>
    </citation>
    <scope>NUCLEOTIDE SEQUENCE [LARGE SCALE GENOMIC DNA]</scope>
    <source>
        <strain evidence="16 17">V1-29</strain>
    </source>
</reference>
<dbReference type="AlphaFoldDB" id="A0A2N5M0X3"/>
<evidence type="ECO:0000259" key="15">
    <source>
        <dbReference type="Pfam" id="PF09924"/>
    </source>
</evidence>
<dbReference type="Pfam" id="PF09924">
    <property type="entry name" value="LPG_synthase_C"/>
    <property type="match status" value="1"/>
</dbReference>
<feature type="transmembrane region" description="Helical" evidence="14">
    <location>
        <begin position="53"/>
        <end position="75"/>
    </location>
</feature>
<comment type="function">
    <text evidence="14">Catalyzes the transfer of a lysyl group from L-lysyl-tRNA(Lys) to membrane-bound phosphatidylglycerol (PG), which produces lysylphosphatidylglycerol (LPG), a major component of the bacterial membrane with a positive net charge. LPG synthesis contributes to bacterial virulence as it is involved in the resistance mechanism against cationic antimicrobial peptides (CAMP) produces by the host's immune system (defensins, cathelicidins) and by the competing microorganisms.</text>
</comment>
<evidence type="ECO:0000313" key="16">
    <source>
        <dbReference type="EMBL" id="PLT28000.1"/>
    </source>
</evidence>
<dbReference type="InterPro" id="IPR022791">
    <property type="entry name" value="L-PG_synthase/AglD"/>
</dbReference>
<evidence type="ECO:0000256" key="5">
    <source>
        <dbReference type="ARBA" id="ARBA00022475"/>
    </source>
</evidence>
<dbReference type="GO" id="GO:0050071">
    <property type="term" value="F:phosphatidylglycerol lysyltransferase activity"/>
    <property type="evidence" value="ECO:0007669"/>
    <property type="project" value="UniProtKB-EC"/>
</dbReference>
<evidence type="ECO:0000256" key="12">
    <source>
        <dbReference type="ARBA" id="ARBA00031899"/>
    </source>
</evidence>
<evidence type="ECO:0000313" key="17">
    <source>
        <dbReference type="Proteomes" id="UP000234748"/>
    </source>
</evidence>
<dbReference type="PANTHER" id="PTHR34697">
    <property type="entry name" value="PHOSPHATIDYLGLYCEROL LYSYLTRANSFERASE"/>
    <property type="match status" value="1"/>
</dbReference>
<evidence type="ECO:0000256" key="2">
    <source>
        <dbReference type="ARBA" id="ARBA00008627"/>
    </source>
</evidence>
<keyword evidence="9 14" id="KW-0443">Lipid metabolism</keyword>
<dbReference type="GO" id="GO:0006629">
    <property type="term" value="P:lipid metabolic process"/>
    <property type="evidence" value="ECO:0007669"/>
    <property type="project" value="UniProtKB-KW"/>
</dbReference>
<dbReference type="EC" id="2.3.2.3" evidence="3 14"/>
<evidence type="ECO:0000256" key="7">
    <source>
        <dbReference type="ARBA" id="ARBA00022692"/>
    </source>
</evidence>
<evidence type="ECO:0000256" key="6">
    <source>
        <dbReference type="ARBA" id="ARBA00022679"/>
    </source>
</evidence>
<proteinExistence type="inferred from homology"/>
<evidence type="ECO:0000256" key="9">
    <source>
        <dbReference type="ARBA" id="ARBA00023098"/>
    </source>
</evidence>
<dbReference type="SUPFAM" id="SSF55729">
    <property type="entry name" value="Acyl-CoA N-acyltransferases (Nat)"/>
    <property type="match status" value="1"/>
</dbReference>
<dbReference type="InterPro" id="IPR051211">
    <property type="entry name" value="PG_lysyltransferase"/>
</dbReference>
<evidence type="ECO:0000256" key="8">
    <source>
        <dbReference type="ARBA" id="ARBA00022989"/>
    </source>
</evidence>
<feature type="transmembrane region" description="Helical" evidence="14">
    <location>
        <begin position="388"/>
        <end position="405"/>
    </location>
</feature>
<comment type="subcellular location">
    <subcellularLocation>
        <location evidence="1 14">Cell membrane</location>
        <topology evidence="1 14">Multi-pass membrane protein</topology>
    </subcellularLocation>
</comment>
<dbReference type="NCBIfam" id="NF033480">
    <property type="entry name" value="bifunc_MprF"/>
    <property type="match status" value="1"/>
</dbReference>
<keyword evidence="7 14" id="KW-0812">Transmembrane</keyword>